<protein>
    <recommendedName>
        <fullName evidence="5">DNA methyltransferase</fullName>
    </recommendedName>
</protein>
<name>A0AAV4YEW6_AERCA</name>
<dbReference type="GO" id="GO:0008168">
    <property type="term" value="F:methyltransferase activity"/>
    <property type="evidence" value="ECO:0007669"/>
    <property type="project" value="UniProtKB-KW"/>
</dbReference>
<dbReference type="SUPFAM" id="SSF53335">
    <property type="entry name" value="S-adenosyl-L-methionine-dependent methyltransferases"/>
    <property type="match status" value="1"/>
</dbReference>
<comment type="caution">
    <text evidence="3">The sequence shown here is derived from an EMBL/GenBank/DDBJ whole genome shotgun (WGS) entry which is preliminary data.</text>
</comment>
<keyword evidence="2" id="KW-0808">Transferase</keyword>
<evidence type="ECO:0008006" key="5">
    <source>
        <dbReference type="Google" id="ProtNLM"/>
    </source>
</evidence>
<dbReference type="InterPro" id="IPR029063">
    <property type="entry name" value="SAM-dependent_MTases_sf"/>
</dbReference>
<dbReference type="GO" id="GO:0032259">
    <property type="term" value="P:methylation"/>
    <property type="evidence" value="ECO:0007669"/>
    <property type="project" value="UniProtKB-KW"/>
</dbReference>
<gene>
    <name evidence="3" type="ORF">KAM343_04150</name>
</gene>
<dbReference type="RefSeq" id="WP_223945572.1">
    <property type="nucleotide sequence ID" value="NZ_BPNI01000004.1"/>
</dbReference>
<reference evidence="3" key="1">
    <citation type="submission" date="2021-07" db="EMBL/GenBank/DDBJ databases">
        <title>Draft genome sequence of carbapenem-resistant Aeromonas spp. in Japan.</title>
        <authorList>
            <person name="Maehana S."/>
            <person name="Suzuki M."/>
            <person name="Kitasato H."/>
        </authorList>
    </citation>
    <scope>NUCLEOTIDE SEQUENCE</scope>
    <source>
        <strain evidence="3">KAM343</strain>
    </source>
</reference>
<dbReference type="Proteomes" id="UP000886939">
    <property type="component" value="Unassembled WGS sequence"/>
</dbReference>
<dbReference type="PROSITE" id="PS00092">
    <property type="entry name" value="N6_MTASE"/>
    <property type="match status" value="1"/>
</dbReference>
<sequence length="198" mass="22578">MSSAGRSKRRENDYYPSPVWTLKLLLNRLKLDQKDTFLDPSAGDFALYDLVALESKKWAELSEGVDYLENDLDLTADVIATNPPFLLFERFVETAMNRDLSRRGTLCLLLRLNALGSHMRKEFWERYPVTHLLTLTPRPSFTDGGTDSSEYAWFIWDYGNRYTGPAIGIASRTEVDPSYVPRKVVKKNPSFKASLVAS</sequence>
<proteinExistence type="predicted"/>
<accession>A0AAV4YEW6</accession>
<evidence type="ECO:0000313" key="4">
    <source>
        <dbReference type="Proteomes" id="UP000886939"/>
    </source>
</evidence>
<evidence type="ECO:0000313" key="3">
    <source>
        <dbReference type="EMBL" id="GJA39619.1"/>
    </source>
</evidence>
<dbReference type="EMBL" id="BPNI01000004">
    <property type="protein sequence ID" value="GJA39619.1"/>
    <property type="molecule type" value="Genomic_DNA"/>
</dbReference>
<dbReference type="InterPro" id="IPR002052">
    <property type="entry name" value="DNA_methylase_N6_adenine_CS"/>
</dbReference>
<dbReference type="GO" id="GO:0003676">
    <property type="term" value="F:nucleic acid binding"/>
    <property type="evidence" value="ECO:0007669"/>
    <property type="project" value="InterPro"/>
</dbReference>
<evidence type="ECO:0000256" key="2">
    <source>
        <dbReference type="ARBA" id="ARBA00022679"/>
    </source>
</evidence>
<evidence type="ECO:0000256" key="1">
    <source>
        <dbReference type="ARBA" id="ARBA00022603"/>
    </source>
</evidence>
<keyword evidence="1" id="KW-0489">Methyltransferase</keyword>
<dbReference type="AlphaFoldDB" id="A0AAV4YEW6"/>
<organism evidence="3 4">
    <name type="scientific">Aeromonas caviae</name>
    <name type="common">Aeromonas punctata</name>
    <dbReference type="NCBI Taxonomy" id="648"/>
    <lineage>
        <taxon>Bacteria</taxon>
        <taxon>Pseudomonadati</taxon>
        <taxon>Pseudomonadota</taxon>
        <taxon>Gammaproteobacteria</taxon>
        <taxon>Aeromonadales</taxon>
        <taxon>Aeromonadaceae</taxon>
        <taxon>Aeromonas</taxon>
    </lineage>
</organism>